<dbReference type="Proteomes" id="UP000233551">
    <property type="component" value="Unassembled WGS sequence"/>
</dbReference>
<protein>
    <submittedName>
        <fullName evidence="1">Uncharacterized protein</fullName>
    </submittedName>
</protein>
<keyword evidence="4" id="KW-1185">Reference proteome</keyword>
<comment type="caution">
    <text evidence="1">The sequence shown here is derived from an EMBL/GenBank/DDBJ whole genome shotgun (WGS) entry which is preliminary data.</text>
</comment>
<gene>
    <name evidence="1" type="ORF">CDL15_Pgr009075</name>
    <name evidence="2" type="ORF">CRG98_026324</name>
</gene>
<sequence>MEKKCYLCLRLVNLEGKLDLLLPRKNDGFIELLVMEDLQGPVWGKMRRNCFEDQMGRPLGGLLALYSANAALTQGFFEVSLCRSRPSGTAAVMC</sequence>
<dbReference type="AlphaFoldDB" id="A0A218VYC0"/>
<evidence type="ECO:0000313" key="1">
    <source>
        <dbReference type="EMBL" id="OWM65485.1"/>
    </source>
</evidence>
<reference evidence="2 4" key="3">
    <citation type="submission" date="2017-11" db="EMBL/GenBank/DDBJ databases">
        <title>De-novo sequencing of pomegranate (Punica granatum L.) genome.</title>
        <authorList>
            <person name="Akparov Z."/>
            <person name="Amiraslanov A."/>
            <person name="Hajiyeva S."/>
            <person name="Abbasov M."/>
            <person name="Kaur K."/>
            <person name="Hamwieh A."/>
            <person name="Solovyev V."/>
            <person name="Salamov A."/>
            <person name="Braich B."/>
            <person name="Kosarev P."/>
            <person name="Mahmoud A."/>
            <person name="Hajiyev E."/>
            <person name="Babayeva S."/>
            <person name="Izzatullayeva V."/>
            <person name="Mammadov A."/>
            <person name="Mammadov A."/>
            <person name="Sharifova S."/>
            <person name="Ojaghi J."/>
            <person name="Eynullazada K."/>
            <person name="Bayramov B."/>
            <person name="Abdulazimova A."/>
            <person name="Shahmuradov I."/>
        </authorList>
    </citation>
    <scope>NUCLEOTIDE SEQUENCE [LARGE SCALE GENOMIC DNA]</scope>
    <source>
        <strain evidence="2">AG2017</strain>
        <strain evidence="4">cv. AG2017</strain>
        <tissue evidence="2">Leaf</tissue>
    </source>
</reference>
<name>A0A218VYC0_PUNGR</name>
<proteinExistence type="predicted"/>
<reference evidence="1" key="2">
    <citation type="submission" date="2017-06" db="EMBL/GenBank/DDBJ databases">
        <title>The pomegranate genome and the genomics of punicalagin biosynthesis.</title>
        <authorList>
            <person name="Xu C."/>
        </authorList>
    </citation>
    <scope>NUCLEOTIDE SEQUENCE [LARGE SCALE GENOMIC DNA]</scope>
    <source>
        <tissue evidence="1">Fresh leaf</tissue>
    </source>
</reference>
<dbReference type="EMBL" id="MTKT01005615">
    <property type="protein sequence ID" value="OWM65485.1"/>
    <property type="molecule type" value="Genomic_DNA"/>
</dbReference>
<evidence type="ECO:0000313" key="2">
    <source>
        <dbReference type="EMBL" id="PKI53296.1"/>
    </source>
</evidence>
<organism evidence="1 3">
    <name type="scientific">Punica granatum</name>
    <name type="common">Pomegranate</name>
    <dbReference type="NCBI Taxonomy" id="22663"/>
    <lineage>
        <taxon>Eukaryota</taxon>
        <taxon>Viridiplantae</taxon>
        <taxon>Streptophyta</taxon>
        <taxon>Embryophyta</taxon>
        <taxon>Tracheophyta</taxon>
        <taxon>Spermatophyta</taxon>
        <taxon>Magnoliopsida</taxon>
        <taxon>eudicotyledons</taxon>
        <taxon>Gunneridae</taxon>
        <taxon>Pentapetalae</taxon>
        <taxon>rosids</taxon>
        <taxon>malvids</taxon>
        <taxon>Myrtales</taxon>
        <taxon>Lythraceae</taxon>
        <taxon>Punica</taxon>
    </lineage>
</organism>
<reference evidence="3" key="1">
    <citation type="journal article" date="2017" name="Plant J.">
        <title>The pomegranate (Punica granatum L.) genome and the genomics of punicalagin biosynthesis.</title>
        <authorList>
            <person name="Qin G."/>
            <person name="Xu C."/>
            <person name="Ming R."/>
            <person name="Tang H."/>
            <person name="Guyot R."/>
            <person name="Kramer E.M."/>
            <person name="Hu Y."/>
            <person name="Yi X."/>
            <person name="Qi Y."/>
            <person name="Xu X."/>
            <person name="Gao Z."/>
            <person name="Pan H."/>
            <person name="Jian J."/>
            <person name="Tian Y."/>
            <person name="Yue Z."/>
            <person name="Xu Y."/>
        </authorList>
    </citation>
    <scope>NUCLEOTIDE SEQUENCE [LARGE SCALE GENOMIC DNA]</scope>
    <source>
        <strain evidence="3">cv. Dabenzi</strain>
    </source>
</reference>
<accession>A0A218VYC0</accession>
<evidence type="ECO:0000313" key="4">
    <source>
        <dbReference type="Proteomes" id="UP000233551"/>
    </source>
</evidence>
<dbReference type="Proteomes" id="UP000197138">
    <property type="component" value="Unassembled WGS sequence"/>
</dbReference>
<evidence type="ECO:0000313" key="3">
    <source>
        <dbReference type="Proteomes" id="UP000197138"/>
    </source>
</evidence>
<dbReference type="EMBL" id="PGOL01001865">
    <property type="protein sequence ID" value="PKI53296.1"/>
    <property type="molecule type" value="Genomic_DNA"/>
</dbReference>